<feature type="signal peptide" evidence="1">
    <location>
        <begin position="1"/>
        <end position="34"/>
    </location>
</feature>
<keyword evidence="1" id="KW-0732">Signal</keyword>
<evidence type="ECO:0000313" key="4">
    <source>
        <dbReference type="Proteomes" id="UP000323866"/>
    </source>
</evidence>
<dbReference type="Proteomes" id="UP001570846">
    <property type="component" value="Unassembled WGS sequence"/>
</dbReference>
<sequence>MRINQYSLQKSKGFGNAFKKFKILFFLLAVFTFAAQETKAQAGGKKAAPATISKDMLITLDASAPLATQYVFDISGLGFTNQEEATSFFNRYRDNLVAFTVDYPSKKVTVELHTKYAPASWSLAEWNGHFKKKASNYQAIK</sequence>
<evidence type="ECO:0000313" key="2">
    <source>
        <dbReference type="EMBL" id="KAA6437413.1"/>
    </source>
</evidence>
<reference evidence="3 5" key="3">
    <citation type="submission" date="2024-08" db="EMBL/GenBank/DDBJ databases">
        <authorList>
            <person name="Wei W."/>
        </authorList>
    </citation>
    <scope>NUCLEOTIDE SEQUENCE [LARGE SCALE GENOMIC DNA]</scope>
    <source>
        <strain evidence="3 5">XU2</strain>
    </source>
</reference>
<proteinExistence type="predicted"/>
<dbReference type="AlphaFoldDB" id="A0A5M8QSE1"/>
<evidence type="ECO:0000256" key="1">
    <source>
        <dbReference type="SAM" id="SignalP"/>
    </source>
</evidence>
<evidence type="ECO:0000313" key="3">
    <source>
        <dbReference type="EMBL" id="MFA1772950.1"/>
    </source>
</evidence>
<keyword evidence="5" id="KW-1185">Reference proteome</keyword>
<reference evidence="2 4" key="1">
    <citation type="submission" date="2019-07" db="EMBL/GenBank/DDBJ databases">
        <authorList>
            <person name="Qu J.-H."/>
        </authorList>
    </citation>
    <scope>NUCLEOTIDE SEQUENCE [LARGE SCALE GENOMIC DNA]</scope>
    <source>
        <strain evidence="2 4">MDT1-10-3</strain>
    </source>
</reference>
<dbReference type="EMBL" id="VKKZ01000010">
    <property type="protein sequence ID" value="KAA6437413.1"/>
    <property type="molecule type" value="Genomic_DNA"/>
</dbReference>
<accession>A0A5M8QSE1</accession>
<dbReference type="EMBL" id="JBGOGF010000009">
    <property type="protein sequence ID" value="MFA1772950.1"/>
    <property type="molecule type" value="Genomic_DNA"/>
</dbReference>
<dbReference type="RefSeq" id="WP_149097036.1">
    <property type="nucleotide sequence ID" value="NZ_BMMG01000001.1"/>
</dbReference>
<feature type="chain" id="PRO_5024341848" evidence="1">
    <location>
        <begin position="35"/>
        <end position="141"/>
    </location>
</feature>
<gene>
    <name evidence="3" type="ORF">ACD591_16740</name>
    <name evidence="2" type="ORF">FOE74_02620</name>
</gene>
<dbReference type="Proteomes" id="UP000323866">
    <property type="component" value="Unassembled WGS sequence"/>
</dbReference>
<reference evidence="2 4" key="2">
    <citation type="submission" date="2019-09" db="EMBL/GenBank/DDBJ databases">
        <title>A bacterium isolated from glacier soil.</title>
        <authorList>
            <person name="Liu Q."/>
        </authorList>
    </citation>
    <scope>NUCLEOTIDE SEQUENCE [LARGE SCALE GENOMIC DNA]</scope>
    <source>
        <strain evidence="2 4">MDT1-10-3</strain>
    </source>
</reference>
<name>A0A5M8QSE1_9BACT</name>
<organism evidence="2 4">
    <name type="scientific">Rufibacter glacialis</name>
    <dbReference type="NCBI Taxonomy" id="1259555"/>
    <lineage>
        <taxon>Bacteria</taxon>
        <taxon>Pseudomonadati</taxon>
        <taxon>Bacteroidota</taxon>
        <taxon>Cytophagia</taxon>
        <taxon>Cytophagales</taxon>
        <taxon>Hymenobacteraceae</taxon>
        <taxon>Rufibacter</taxon>
    </lineage>
</organism>
<protein>
    <submittedName>
        <fullName evidence="2">Uncharacterized protein</fullName>
    </submittedName>
</protein>
<comment type="caution">
    <text evidence="2">The sequence shown here is derived from an EMBL/GenBank/DDBJ whole genome shotgun (WGS) entry which is preliminary data.</text>
</comment>
<evidence type="ECO:0000313" key="5">
    <source>
        <dbReference type="Proteomes" id="UP001570846"/>
    </source>
</evidence>